<accession>A0A498N206</accession>
<dbReference type="FunFam" id="3.40.50.20:FF:000010">
    <property type="entry name" value="Propionyl-CoA carboxylase subunit alpha"/>
    <property type="match status" value="1"/>
</dbReference>
<dbReference type="GO" id="GO:0005509">
    <property type="term" value="F:calcium ion binding"/>
    <property type="evidence" value="ECO:0007669"/>
    <property type="project" value="InterPro"/>
</dbReference>
<feature type="domain" description="EF-hand" evidence="15">
    <location>
        <begin position="592"/>
        <end position="627"/>
    </location>
</feature>
<dbReference type="Gene3D" id="3.40.50.20">
    <property type="match status" value="1"/>
</dbReference>
<dbReference type="InterPro" id="IPR005481">
    <property type="entry name" value="BC-like_N"/>
</dbReference>
<keyword evidence="14" id="KW-1133">Transmembrane helix</keyword>
<dbReference type="SUPFAM" id="SSF47473">
    <property type="entry name" value="EF-hand"/>
    <property type="match status" value="1"/>
</dbReference>
<keyword evidence="7 12" id="KW-0547">Nucleotide-binding</keyword>
<evidence type="ECO:0000256" key="11">
    <source>
        <dbReference type="ARBA" id="ARBA00037485"/>
    </source>
</evidence>
<dbReference type="Pfam" id="PF16028">
    <property type="entry name" value="SLC3A2_N"/>
    <property type="match status" value="1"/>
</dbReference>
<keyword evidence="14" id="KW-0472">Membrane</keyword>
<dbReference type="PROSITE" id="PS50222">
    <property type="entry name" value="EF_HAND_2"/>
    <property type="match status" value="3"/>
</dbReference>
<feature type="domain" description="Biotin carboxylation" evidence="17">
    <location>
        <begin position="685"/>
        <end position="1057"/>
    </location>
</feature>
<evidence type="ECO:0000313" key="18">
    <source>
        <dbReference type="EMBL" id="RXN27100.1"/>
    </source>
</evidence>
<comment type="similarity">
    <text evidence="1">Belongs to the calmodulin family.</text>
</comment>
<dbReference type="SUPFAM" id="SSF52440">
    <property type="entry name" value="PreATP-grasp domain"/>
    <property type="match status" value="1"/>
</dbReference>
<protein>
    <recommendedName>
        <fullName evidence="2">Calmodulin</fullName>
    </recommendedName>
</protein>
<evidence type="ECO:0000259" key="16">
    <source>
        <dbReference type="PROSITE" id="PS50975"/>
    </source>
</evidence>
<evidence type="ECO:0000259" key="15">
    <source>
        <dbReference type="PROSITE" id="PS50222"/>
    </source>
</evidence>
<dbReference type="Pfam" id="PF00128">
    <property type="entry name" value="Alpha-amylase"/>
    <property type="match status" value="1"/>
</dbReference>
<dbReference type="InterPro" id="IPR042280">
    <property type="entry name" value="SLC3A2"/>
</dbReference>
<dbReference type="GO" id="GO:0016324">
    <property type="term" value="C:apical plasma membrane"/>
    <property type="evidence" value="ECO:0007669"/>
    <property type="project" value="TreeGrafter"/>
</dbReference>
<comment type="caution">
    <text evidence="18">The sequence shown here is derived from an EMBL/GenBank/DDBJ whole genome shotgun (WGS) entry which is preliminary data.</text>
</comment>
<feature type="domain" description="EF-hand" evidence="15">
    <location>
        <begin position="555"/>
        <end position="590"/>
    </location>
</feature>
<dbReference type="FunFam" id="3.30.1490.20:FF:000063">
    <property type="entry name" value="Zgc:123047"/>
    <property type="match status" value="1"/>
</dbReference>
<dbReference type="PROSITE" id="PS50975">
    <property type="entry name" value="ATP_GRASP"/>
    <property type="match status" value="1"/>
</dbReference>
<dbReference type="InterPro" id="IPR005479">
    <property type="entry name" value="CPAse_ATP-bd"/>
</dbReference>
<evidence type="ECO:0000256" key="7">
    <source>
        <dbReference type="ARBA" id="ARBA00022741"/>
    </source>
</evidence>
<dbReference type="InterPro" id="IPR016185">
    <property type="entry name" value="PreATP-grasp_dom_sf"/>
</dbReference>
<dbReference type="SUPFAM" id="SSF51445">
    <property type="entry name" value="(Trans)glycosidases"/>
    <property type="match status" value="1"/>
</dbReference>
<dbReference type="FunFam" id="1.10.238.10:FF:000527">
    <property type="entry name" value="Calmodulin-3"/>
    <property type="match status" value="1"/>
</dbReference>
<dbReference type="Gene3D" id="3.20.20.80">
    <property type="entry name" value="Glycosidases"/>
    <property type="match status" value="1"/>
</dbReference>
<dbReference type="GO" id="GO:0015173">
    <property type="term" value="F:aromatic amino acid transmembrane transporter activity"/>
    <property type="evidence" value="ECO:0007669"/>
    <property type="project" value="TreeGrafter"/>
</dbReference>
<dbReference type="GO" id="GO:0005524">
    <property type="term" value="F:ATP binding"/>
    <property type="evidence" value="ECO:0007669"/>
    <property type="project" value="UniProtKB-UniRule"/>
</dbReference>
<dbReference type="InterPro" id="IPR018247">
    <property type="entry name" value="EF_Hand_1_Ca_BS"/>
</dbReference>
<dbReference type="Gene3D" id="3.30.470.20">
    <property type="entry name" value="ATP-grasp fold, B domain"/>
    <property type="match status" value="1"/>
</dbReference>
<dbReference type="PROSITE" id="PS00018">
    <property type="entry name" value="EF_HAND_1"/>
    <property type="match status" value="3"/>
</dbReference>
<evidence type="ECO:0000256" key="9">
    <source>
        <dbReference type="ARBA" id="ARBA00022840"/>
    </source>
</evidence>
<organism evidence="18 19">
    <name type="scientific">Labeo rohita</name>
    <name type="common">Indian major carp</name>
    <name type="synonym">Cyprinus rohita</name>
    <dbReference type="NCBI Taxonomy" id="84645"/>
    <lineage>
        <taxon>Eukaryota</taxon>
        <taxon>Metazoa</taxon>
        <taxon>Chordata</taxon>
        <taxon>Craniata</taxon>
        <taxon>Vertebrata</taxon>
        <taxon>Euteleostomi</taxon>
        <taxon>Actinopterygii</taxon>
        <taxon>Neopterygii</taxon>
        <taxon>Teleostei</taxon>
        <taxon>Ostariophysi</taxon>
        <taxon>Cypriniformes</taxon>
        <taxon>Cyprinidae</taxon>
        <taxon>Labeoninae</taxon>
        <taxon>Labeonini</taxon>
        <taxon>Labeo</taxon>
    </lineage>
</organism>
<gene>
    <name evidence="18" type="ORF">ROHU_020553</name>
</gene>
<dbReference type="Gene3D" id="2.60.40.1180">
    <property type="entry name" value="Golgi alpha-mannosidase II"/>
    <property type="match status" value="1"/>
</dbReference>
<dbReference type="CDD" id="cd11345">
    <property type="entry name" value="AmyAc_SLC3A2"/>
    <property type="match status" value="1"/>
</dbReference>
<keyword evidence="10" id="KW-0092">Biotin</keyword>
<evidence type="ECO:0000259" key="17">
    <source>
        <dbReference type="PROSITE" id="PS50979"/>
    </source>
</evidence>
<dbReference type="SUPFAM" id="SSF56059">
    <property type="entry name" value="Glutathione synthetase ATP-binding domain-like"/>
    <property type="match status" value="2"/>
</dbReference>
<feature type="transmembrane region" description="Helical" evidence="14">
    <location>
        <begin position="77"/>
        <end position="99"/>
    </location>
</feature>
<keyword evidence="14" id="KW-0812">Transmembrane</keyword>
<dbReference type="Gene3D" id="3.30.1490.20">
    <property type="entry name" value="ATP-grasp fold, A domain"/>
    <property type="match status" value="1"/>
</dbReference>
<dbReference type="InterPro" id="IPR006047">
    <property type="entry name" value="GH13_cat_dom"/>
</dbReference>
<keyword evidence="6" id="KW-0677">Repeat</keyword>
<dbReference type="GO" id="GO:0015180">
    <property type="term" value="F:L-alanine transmembrane transporter activity"/>
    <property type="evidence" value="ECO:0007669"/>
    <property type="project" value="TreeGrafter"/>
</dbReference>
<evidence type="ECO:0000256" key="13">
    <source>
        <dbReference type="SAM" id="MobiDB-lite"/>
    </source>
</evidence>
<comment type="function">
    <text evidence="11">Calmodulin acts as part of a calcium signal transduction pathway by mediating the control of a large number of enzymes, ion channels, aquaporins and other proteins through calcium-binding. Calcium-binding is required for the activation of calmodulin. Among the enzymes to be stimulated by the calmodulin-calcium complex are a number of protein kinases, such as myosin light-chain kinases and calmodulin-dependent protein kinase type II (CaMK2), and phosphatases.</text>
</comment>
<sequence length="1057" mass="117584">MSNDTEVDMKDVELNEVEQEKQPMTEGEANNYAISPVSEKNGIVKVKIPDEESKFTGLSKEELLKVAGTPGWVKVRWALLILFWLGWLGMLAGAIAIIIQAPRCKPLPAMNWWNYGPLYQIGDVQSFTKSSDLKGLTDKLQALDELKVKGLIIGPIHVSSADKPEELNLTEISKEAGGLAQFQELIKAAHKRGISVVLDLTPNYKGKEPWFTDAVSTVVKLESAMMYWLKEDVDGFLFYDVEKVSTAAPTLWKDVEELVHNQTESVGKNKKVLIGVTEQSSSDDISVLLNKTGVDLLLTGALNPLSTALDIAHTVDSLYSAYNQTRLTWNIGGRIAGHLASLVGLAKVKLSQLMLLTLPGTPVFNYGDEIGLEDGVEKYPTMVWNENDENVTKSKKDEFSTVRKFFKDMSEKRSKERSLQHGEYIPLFNSTTAMAYVRSWDQNERYLIALNWHSTESVTLQLKHAEIPEYATVVYSTSGGDENTVLDLAKLVVKPEQGVVVMNDIIKLVKHKADQLTEEQIAEFKEAFSLFDKDGDGTITTKELGTVMRSLGQNPTEAELQDMINEVDADGNGTIDFPEFLTMMARKMKDTDSEEEIREAFRVFDKDGNGYISAAELRHVMTNLGEKLTDEEVDEMIREADIDGDGQMLLQVGGKRSALGLLAIRRVWSMTRSAHTAPQTVEYKPIKKVMVANRGEIAIRVFRACTELGIRTVAVYSEQDTGQMHRQKADEAYLIGKGLPPVAAYLHIPDIIKVAKENDVDAIHPGYGFLSERADFAQACVDAGVRFIGPTPDVVRKMGDKVEARSIAISAGVPVVPGTDAPISSLQEAQEFSNSYGFPIIFKAAYGGGGRGMRVVREYEELEENYQRAYSEALAAFGNGALFVEKFIEKPRHIEVQILGDKYGNVIHLYERDCSIQRRHQKVVEIAPATQLDPHLRDRLTADSVNLARQDVFSYVVHLVDSCLYASLSEHMDRLHWHLGSHIKGGVNPTHPHVISISVGVNGVLCCFGPRVICDIRVGYENAGTVEFLVDKHGKHYFIEVNSRLQVEHTVTEEITE</sequence>
<feature type="domain" description="EF-hand" evidence="15">
    <location>
        <begin position="519"/>
        <end position="554"/>
    </location>
</feature>
<dbReference type="EMBL" id="QBIY01012082">
    <property type="protein sequence ID" value="RXN27100.1"/>
    <property type="molecule type" value="Genomic_DNA"/>
</dbReference>
<dbReference type="Gene3D" id="1.10.238.10">
    <property type="entry name" value="EF-hand"/>
    <property type="match status" value="2"/>
</dbReference>
<dbReference type="PROSITE" id="PS50979">
    <property type="entry name" value="BC"/>
    <property type="match status" value="1"/>
</dbReference>
<feature type="compositionally biased region" description="Basic and acidic residues" evidence="13">
    <location>
        <begin position="7"/>
        <end position="23"/>
    </location>
</feature>
<keyword evidence="5" id="KW-0479">Metal-binding</keyword>
<dbReference type="InterPro" id="IPR011761">
    <property type="entry name" value="ATP-grasp"/>
</dbReference>
<dbReference type="PANTHER" id="PTHR46673:SF3">
    <property type="entry name" value="SOLUTE CARRIER FAMILY 3 (AMINO ACID TRANSPORTER HEAVY CHAIN), MEMBER 2A-RELATED"/>
    <property type="match status" value="1"/>
</dbReference>
<evidence type="ECO:0000256" key="1">
    <source>
        <dbReference type="ARBA" id="ARBA00009763"/>
    </source>
</evidence>
<dbReference type="InterPro" id="IPR011764">
    <property type="entry name" value="Biotin_carboxylation_dom"/>
</dbReference>
<evidence type="ECO:0000256" key="10">
    <source>
        <dbReference type="ARBA" id="ARBA00023267"/>
    </source>
</evidence>
<dbReference type="GO" id="GO:0015190">
    <property type="term" value="F:L-leucine transmembrane transporter activity"/>
    <property type="evidence" value="ECO:0007669"/>
    <property type="project" value="TreeGrafter"/>
</dbReference>
<dbReference type="InterPro" id="IPR002048">
    <property type="entry name" value="EF_hand_dom"/>
</dbReference>
<dbReference type="STRING" id="84645.A0A498N206"/>
<dbReference type="InterPro" id="IPR031984">
    <property type="entry name" value="SLC3A2_N"/>
</dbReference>
<dbReference type="Proteomes" id="UP000290572">
    <property type="component" value="Unassembled WGS sequence"/>
</dbReference>
<dbReference type="InterPro" id="IPR013780">
    <property type="entry name" value="Glyco_hydro_b"/>
</dbReference>
<dbReference type="InterPro" id="IPR011992">
    <property type="entry name" value="EF-hand-dom_pair"/>
</dbReference>
<feature type="region of interest" description="Disordered" evidence="13">
    <location>
        <begin position="1"/>
        <end position="31"/>
    </location>
</feature>
<dbReference type="InterPro" id="IPR017853">
    <property type="entry name" value="GH"/>
</dbReference>
<evidence type="ECO:0000256" key="4">
    <source>
        <dbReference type="ARBA" id="ARBA00022598"/>
    </source>
</evidence>
<evidence type="ECO:0000256" key="12">
    <source>
        <dbReference type="PROSITE-ProRule" id="PRU00409"/>
    </source>
</evidence>
<dbReference type="GO" id="GO:1903801">
    <property type="term" value="P:L-leucine import across plasma membrane"/>
    <property type="evidence" value="ECO:0007669"/>
    <property type="project" value="TreeGrafter"/>
</dbReference>
<dbReference type="CDD" id="cd00051">
    <property type="entry name" value="EFh"/>
    <property type="match status" value="2"/>
</dbReference>
<reference evidence="18 19" key="1">
    <citation type="submission" date="2018-03" db="EMBL/GenBank/DDBJ databases">
        <title>Draft genome sequence of Rohu Carp (Labeo rohita).</title>
        <authorList>
            <person name="Das P."/>
            <person name="Kushwaha B."/>
            <person name="Joshi C.G."/>
            <person name="Kumar D."/>
            <person name="Nagpure N.S."/>
            <person name="Sahoo L."/>
            <person name="Das S.P."/>
            <person name="Bit A."/>
            <person name="Patnaik S."/>
            <person name="Meher P.K."/>
            <person name="Jayasankar P."/>
            <person name="Koringa P.G."/>
            <person name="Patel N.V."/>
            <person name="Hinsu A.T."/>
            <person name="Kumar R."/>
            <person name="Pandey M."/>
            <person name="Agarwal S."/>
            <person name="Srivastava S."/>
            <person name="Singh M."/>
            <person name="Iquebal M.A."/>
            <person name="Jaiswal S."/>
            <person name="Angadi U.B."/>
            <person name="Kumar N."/>
            <person name="Raza M."/>
            <person name="Shah T.M."/>
            <person name="Rai A."/>
            <person name="Jena J.K."/>
        </authorList>
    </citation>
    <scope>NUCLEOTIDE SEQUENCE [LARGE SCALE GENOMIC DNA]</scope>
    <source>
        <strain evidence="18">DASCIFA01</strain>
        <tissue evidence="18">Testis</tissue>
    </source>
</reference>
<dbReference type="PANTHER" id="PTHR46673">
    <property type="entry name" value="4F2 CELL-SURFACE ANTIGEN HEAVY CHAIN"/>
    <property type="match status" value="1"/>
</dbReference>
<dbReference type="GO" id="GO:0005975">
    <property type="term" value="P:carbohydrate metabolic process"/>
    <property type="evidence" value="ECO:0007669"/>
    <property type="project" value="InterPro"/>
</dbReference>
<dbReference type="GO" id="GO:0015823">
    <property type="term" value="P:phenylalanine transport"/>
    <property type="evidence" value="ECO:0007669"/>
    <property type="project" value="TreeGrafter"/>
</dbReference>
<feature type="domain" description="ATP-grasp" evidence="16">
    <location>
        <begin position="805"/>
        <end position="998"/>
    </location>
</feature>
<dbReference type="GO" id="GO:1904273">
    <property type="term" value="P:L-alanine import across plasma membrane"/>
    <property type="evidence" value="ECO:0007669"/>
    <property type="project" value="TreeGrafter"/>
</dbReference>
<evidence type="ECO:0000256" key="8">
    <source>
        <dbReference type="ARBA" id="ARBA00022837"/>
    </source>
</evidence>
<keyword evidence="19" id="KW-1185">Reference proteome</keyword>
<evidence type="ECO:0000256" key="2">
    <source>
        <dbReference type="ARBA" id="ARBA00020786"/>
    </source>
</evidence>
<evidence type="ECO:0000256" key="6">
    <source>
        <dbReference type="ARBA" id="ARBA00022737"/>
    </source>
</evidence>
<dbReference type="GO" id="GO:0016874">
    <property type="term" value="F:ligase activity"/>
    <property type="evidence" value="ECO:0007669"/>
    <property type="project" value="UniProtKB-KW"/>
</dbReference>
<keyword evidence="3" id="KW-0488">Methylation</keyword>
<evidence type="ECO:0000256" key="5">
    <source>
        <dbReference type="ARBA" id="ARBA00022723"/>
    </source>
</evidence>
<dbReference type="SMART" id="SM00642">
    <property type="entry name" value="Aamy"/>
    <property type="match status" value="1"/>
</dbReference>
<evidence type="ECO:0007829" key="20">
    <source>
        <dbReference type="PeptideAtlas" id="A0A498N206"/>
    </source>
</evidence>
<dbReference type="Pfam" id="PF02786">
    <property type="entry name" value="CPSase_L_D2"/>
    <property type="match status" value="2"/>
</dbReference>
<evidence type="ECO:0000313" key="19">
    <source>
        <dbReference type="Proteomes" id="UP000290572"/>
    </source>
</evidence>
<proteinExistence type="evidence at protein level"/>
<dbReference type="Pfam" id="PF00289">
    <property type="entry name" value="Biotin_carb_N"/>
    <property type="match status" value="1"/>
</dbReference>
<keyword evidence="4" id="KW-0436">Ligase</keyword>
<dbReference type="InterPro" id="IPR013815">
    <property type="entry name" value="ATP_grasp_subdomain_1"/>
</dbReference>
<keyword evidence="9 12" id="KW-0067">ATP-binding</keyword>
<name>A0A498N206_LABRO</name>
<keyword evidence="8" id="KW-0106">Calcium</keyword>
<dbReference type="Pfam" id="PF13499">
    <property type="entry name" value="EF-hand_7"/>
    <property type="match status" value="2"/>
</dbReference>
<dbReference type="SMART" id="SM00054">
    <property type="entry name" value="EFh"/>
    <property type="match status" value="4"/>
</dbReference>
<dbReference type="GO" id="GO:0016323">
    <property type="term" value="C:basolateral plasma membrane"/>
    <property type="evidence" value="ECO:0007669"/>
    <property type="project" value="TreeGrafter"/>
</dbReference>
<evidence type="ECO:0000256" key="14">
    <source>
        <dbReference type="SAM" id="Phobius"/>
    </source>
</evidence>
<dbReference type="AlphaFoldDB" id="A0A498N206"/>
<keyword evidence="20" id="KW-1267">Proteomics identification</keyword>
<evidence type="ECO:0000256" key="3">
    <source>
        <dbReference type="ARBA" id="ARBA00022481"/>
    </source>
</evidence>